<keyword evidence="3" id="KW-1185">Reference proteome</keyword>
<dbReference type="EMBL" id="JAMDLW010000020">
    <property type="protein sequence ID" value="MCY9521065.1"/>
    <property type="molecule type" value="Genomic_DNA"/>
</dbReference>
<protein>
    <submittedName>
        <fullName evidence="2">Uroporphyrinogen-III synthase</fullName>
        <ecNumber evidence="2">4.2.1.75</ecNumber>
    </submittedName>
</protein>
<evidence type="ECO:0000259" key="1">
    <source>
        <dbReference type="Pfam" id="PF02602"/>
    </source>
</evidence>
<proteinExistence type="predicted"/>
<dbReference type="InterPro" id="IPR003754">
    <property type="entry name" value="4pyrrol_synth_uPrphyn_synth"/>
</dbReference>
<dbReference type="PANTHER" id="PTHR40082:SF1">
    <property type="entry name" value="BLR5956 PROTEIN"/>
    <property type="match status" value="1"/>
</dbReference>
<dbReference type="SUPFAM" id="SSF69618">
    <property type="entry name" value="HemD-like"/>
    <property type="match status" value="1"/>
</dbReference>
<gene>
    <name evidence="2" type="ORF">M5X09_15550</name>
</gene>
<name>A0ABT4DUM8_9BACL</name>
<evidence type="ECO:0000313" key="3">
    <source>
        <dbReference type="Proteomes" id="UP001207626"/>
    </source>
</evidence>
<dbReference type="Pfam" id="PF02602">
    <property type="entry name" value="HEM4"/>
    <property type="match status" value="1"/>
</dbReference>
<sequence>MAKCEGKVIALTGPRKAEEMAVIVSKQGGTPLIRPTQGTIVEQFEHLEAEVDKLIREPLDWAIWTTGMGVDKIVEAARAAEKEEALLAKLARLRHAARGYKTVNALRRLGLAVDVRDDDGSTLGLIRALRASGVERMAGSRAALQLHGDPAPALLQFLLEAGAEPVELMPYRHTPPEGAVLRQLTEELLEGKIDAVAMTSAPQARFLFAYARERQLTGQLLEVLKERTIMAAVGKVTAAAIADAGIERILVPEEERMGALIVALSQWFEHQEG</sequence>
<keyword evidence="2" id="KW-0456">Lyase</keyword>
<organism evidence="2 3">
    <name type="scientific">Paenibacillus apiarius</name>
    <dbReference type="NCBI Taxonomy" id="46240"/>
    <lineage>
        <taxon>Bacteria</taxon>
        <taxon>Bacillati</taxon>
        <taxon>Bacillota</taxon>
        <taxon>Bacilli</taxon>
        <taxon>Bacillales</taxon>
        <taxon>Paenibacillaceae</taxon>
        <taxon>Paenibacillus</taxon>
    </lineage>
</organism>
<comment type="caution">
    <text evidence="2">The sequence shown here is derived from an EMBL/GenBank/DDBJ whole genome shotgun (WGS) entry which is preliminary data.</text>
</comment>
<dbReference type="InterPro" id="IPR036108">
    <property type="entry name" value="4pyrrol_syn_uPrphyn_synt_sf"/>
</dbReference>
<dbReference type="PANTHER" id="PTHR40082">
    <property type="entry name" value="BLR5956 PROTEIN"/>
    <property type="match status" value="1"/>
</dbReference>
<dbReference type="RefSeq" id="WP_087435752.1">
    <property type="nucleotide sequence ID" value="NZ_JAMDLV010000019.1"/>
</dbReference>
<dbReference type="EC" id="4.2.1.75" evidence="2"/>
<accession>A0ABT4DUM8</accession>
<evidence type="ECO:0000313" key="2">
    <source>
        <dbReference type="EMBL" id="MCY9521065.1"/>
    </source>
</evidence>
<reference evidence="2 3" key="1">
    <citation type="submission" date="2022-05" db="EMBL/GenBank/DDBJ databases">
        <title>Genome Sequencing of Bee-Associated Microbes.</title>
        <authorList>
            <person name="Dunlap C."/>
        </authorList>
    </citation>
    <scope>NUCLEOTIDE SEQUENCE [LARGE SCALE GENOMIC DNA]</scope>
    <source>
        <strain evidence="2 3">NRRL NRS-1438</strain>
    </source>
</reference>
<dbReference type="CDD" id="cd06578">
    <property type="entry name" value="HemD"/>
    <property type="match status" value="1"/>
</dbReference>
<feature type="domain" description="Tetrapyrrole biosynthesis uroporphyrinogen III synthase" evidence="1">
    <location>
        <begin position="19"/>
        <end position="261"/>
    </location>
</feature>
<dbReference type="NCBIfam" id="NF004584">
    <property type="entry name" value="PRK05928.2-1"/>
    <property type="match status" value="1"/>
</dbReference>
<dbReference type="InterPro" id="IPR039793">
    <property type="entry name" value="UROS/Hem4"/>
</dbReference>
<dbReference type="GO" id="GO:0004852">
    <property type="term" value="F:uroporphyrinogen-III synthase activity"/>
    <property type="evidence" value="ECO:0007669"/>
    <property type="project" value="UniProtKB-EC"/>
</dbReference>
<dbReference type="Proteomes" id="UP001207626">
    <property type="component" value="Unassembled WGS sequence"/>
</dbReference>
<dbReference type="Gene3D" id="3.40.50.10090">
    <property type="match status" value="2"/>
</dbReference>